<dbReference type="InterPro" id="IPR000515">
    <property type="entry name" value="MetI-like"/>
</dbReference>
<keyword evidence="6 7" id="KW-0472">Membrane</keyword>
<sequence>MTTATGHDPGRTATPAAPDAPAVAPAARRPRSYRRIWAGAAALGLALVLWEAAALVIGDAVTLPTVTETARTFARYLTRPYPEVQGKTLLEDALISTGRILAGFLLGTAAGLLLGASMAGVRVVRELADPIIGVMRPLPPIAFIPLLVVWFGIGETSKIALIFFGVLPVVTVATLGALDAVPSDLLNASRSLGASPLRTMLHVRLRAAVPGVITGMRLAMGGAWTAIIAAEMIAATGGVGFLILQAGNYLQTPLIFSGIAEIAVLGFAFDGLLRLLLRLADPTVRR</sequence>
<dbReference type="Gene3D" id="1.10.3720.10">
    <property type="entry name" value="MetI-like"/>
    <property type="match status" value="1"/>
</dbReference>
<feature type="transmembrane region" description="Helical" evidence="7">
    <location>
        <begin position="223"/>
        <end position="243"/>
    </location>
</feature>
<reference evidence="10" key="1">
    <citation type="submission" date="2020-07" db="EMBL/GenBank/DDBJ databases">
        <authorList>
            <person name="Tarantini F.S."/>
            <person name="Hong K.W."/>
            <person name="Chan K.G."/>
        </authorList>
    </citation>
    <scope>NUCLEOTIDE SEQUENCE</scope>
    <source>
        <strain evidence="10">32-07</strain>
    </source>
</reference>
<dbReference type="PANTHER" id="PTHR30151">
    <property type="entry name" value="ALKANE SULFONATE ABC TRANSPORTER-RELATED, MEMBRANE SUBUNIT"/>
    <property type="match status" value="1"/>
</dbReference>
<proteinExistence type="inferred from homology"/>
<evidence type="ECO:0000256" key="7">
    <source>
        <dbReference type="RuleBase" id="RU363032"/>
    </source>
</evidence>
<evidence type="ECO:0000313" key="10">
    <source>
        <dbReference type="EMBL" id="QXJ20313.1"/>
    </source>
</evidence>
<keyword evidence="4 7" id="KW-0812">Transmembrane</keyword>
<dbReference type="RefSeq" id="WP_231333376.1">
    <property type="nucleotide sequence ID" value="NZ_CP059572.1"/>
</dbReference>
<feature type="transmembrane region" description="Helical" evidence="7">
    <location>
        <begin position="36"/>
        <end position="57"/>
    </location>
</feature>
<dbReference type="Proteomes" id="UP001049518">
    <property type="component" value="Chromosome"/>
</dbReference>
<keyword evidence="3" id="KW-1003">Cell membrane</keyword>
<evidence type="ECO:0000313" key="11">
    <source>
        <dbReference type="Proteomes" id="UP001049518"/>
    </source>
</evidence>
<feature type="domain" description="ABC transmembrane type-1" evidence="9">
    <location>
        <begin position="89"/>
        <end position="277"/>
    </location>
</feature>
<dbReference type="InterPro" id="IPR035906">
    <property type="entry name" value="MetI-like_sf"/>
</dbReference>
<keyword evidence="2 7" id="KW-0813">Transport</keyword>
<evidence type="ECO:0000256" key="2">
    <source>
        <dbReference type="ARBA" id="ARBA00022448"/>
    </source>
</evidence>
<dbReference type="SUPFAM" id="SSF161098">
    <property type="entry name" value="MetI-like"/>
    <property type="match status" value="1"/>
</dbReference>
<feature type="transmembrane region" description="Helical" evidence="7">
    <location>
        <begin position="133"/>
        <end position="153"/>
    </location>
</feature>
<organism evidence="10 11">
    <name type="scientific">Actinomadura graeca</name>
    <dbReference type="NCBI Taxonomy" id="2750812"/>
    <lineage>
        <taxon>Bacteria</taxon>
        <taxon>Bacillati</taxon>
        <taxon>Actinomycetota</taxon>
        <taxon>Actinomycetes</taxon>
        <taxon>Streptosporangiales</taxon>
        <taxon>Thermomonosporaceae</taxon>
        <taxon>Actinomadura</taxon>
    </lineage>
</organism>
<keyword evidence="5 7" id="KW-1133">Transmembrane helix</keyword>
<evidence type="ECO:0000256" key="3">
    <source>
        <dbReference type="ARBA" id="ARBA00022475"/>
    </source>
</evidence>
<dbReference type="CDD" id="cd06261">
    <property type="entry name" value="TM_PBP2"/>
    <property type="match status" value="1"/>
</dbReference>
<feature type="compositionally biased region" description="Low complexity" evidence="8">
    <location>
        <begin position="11"/>
        <end position="24"/>
    </location>
</feature>
<protein>
    <submittedName>
        <fullName evidence="10">ABC transporter permease</fullName>
    </submittedName>
</protein>
<comment type="similarity">
    <text evidence="7">Belongs to the binding-protein-dependent transport system permease family.</text>
</comment>
<feature type="transmembrane region" description="Helical" evidence="7">
    <location>
        <begin position="100"/>
        <end position="121"/>
    </location>
</feature>
<feature type="transmembrane region" description="Helical" evidence="7">
    <location>
        <begin position="255"/>
        <end position="277"/>
    </location>
</feature>
<name>A0ABX8QNY0_9ACTN</name>
<gene>
    <name evidence="10" type="ORF">AGRA3207_001004</name>
</gene>
<evidence type="ECO:0000256" key="1">
    <source>
        <dbReference type="ARBA" id="ARBA00004651"/>
    </source>
</evidence>
<feature type="transmembrane region" description="Helical" evidence="7">
    <location>
        <begin position="159"/>
        <end position="181"/>
    </location>
</feature>
<evidence type="ECO:0000259" key="9">
    <source>
        <dbReference type="PROSITE" id="PS50928"/>
    </source>
</evidence>
<dbReference type="Pfam" id="PF00528">
    <property type="entry name" value="BPD_transp_1"/>
    <property type="match status" value="1"/>
</dbReference>
<keyword evidence="11" id="KW-1185">Reference proteome</keyword>
<feature type="region of interest" description="Disordered" evidence="8">
    <location>
        <begin position="1"/>
        <end position="24"/>
    </location>
</feature>
<dbReference type="PANTHER" id="PTHR30151:SF0">
    <property type="entry name" value="ABC TRANSPORTER PERMEASE PROTEIN MJ0413-RELATED"/>
    <property type="match status" value="1"/>
</dbReference>
<evidence type="ECO:0000256" key="5">
    <source>
        <dbReference type="ARBA" id="ARBA00022989"/>
    </source>
</evidence>
<comment type="subcellular location">
    <subcellularLocation>
        <location evidence="1 7">Cell membrane</location>
        <topology evidence="1 7">Multi-pass membrane protein</topology>
    </subcellularLocation>
</comment>
<dbReference type="PROSITE" id="PS50928">
    <property type="entry name" value="ABC_TM1"/>
    <property type="match status" value="1"/>
</dbReference>
<evidence type="ECO:0000256" key="8">
    <source>
        <dbReference type="SAM" id="MobiDB-lite"/>
    </source>
</evidence>
<dbReference type="EMBL" id="CP059572">
    <property type="protein sequence ID" value="QXJ20313.1"/>
    <property type="molecule type" value="Genomic_DNA"/>
</dbReference>
<evidence type="ECO:0000256" key="6">
    <source>
        <dbReference type="ARBA" id="ARBA00023136"/>
    </source>
</evidence>
<accession>A0ABX8QNY0</accession>
<evidence type="ECO:0000256" key="4">
    <source>
        <dbReference type="ARBA" id="ARBA00022692"/>
    </source>
</evidence>